<proteinExistence type="inferred from homology"/>
<protein>
    <submittedName>
        <fullName evidence="5">Alpha/beta fold hydrolase</fullName>
    </submittedName>
</protein>
<accession>A0ABN3SUM7</accession>
<evidence type="ECO:0000256" key="2">
    <source>
        <dbReference type="ARBA" id="ARBA00022797"/>
    </source>
</evidence>
<gene>
    <name evidence="5" type="ORF">GCM10009864_68470</name>
</gene>
<keyword evidence="3 5" id="KW-0378">Hydrolase</keyword>
<name>A0ABN3SUM7_9ACTN</name>
<dbReference type="InterPro" id="IPR029058">
    <property type="entry name" value="AB_hydrolase_fold"/>
</dbReference>
<dbReference type="PANTHER" id="PTHR21661">
    <property type="entry name" value="EPOXIDE HYDROLASE 1-RELATED"/>
    <property type="match status" value="1"/>
</dbReference>
<dbReference type="PIRSF" id="PIRSF001112">
    <property type="entry name" value="Epoxide_hydrolase"/>
    <property type="match status" value="1"/>
</dbReference>
<dbReference type="GO" id="GO:0016787">
    <property type="term" value="F:hydrolase activity"/>
    <property type="evidence" value="ECO:0007669"/>
    <property type="project" value="UniProtKB-KW"/>
</dbReference>
<keyword evidence="2" id="KW-0058">Aromatic hydrocarbons catabolism</keyword>
<dbReference type="InterPro" id="IPR010497">
    <property type="entry name" value="Epoxide_hydro_N"/>
</dbReference>
<comment type="similarity">
    <text evidence="1">Belongs to the peptidase S33 family.</text>
</comment>
<dbReference type="PANTHER" id="PTHR21661:SF35">
    <property type="entry name" value="EPOXIDE HYDROLASE"/>
    <property type="match status" value="1"/>
</dbReference>
<evidence type="ECO:0000259" key="4">
    <source>
        <dbReference type="Pfam" id="PF06441"/>
    </source>
</evidence>
<dbReference type="InterPro" id="IPR016292">
    <property type="entry name" value="Epoxide_hydrolase"/>
</dbReference>
<feature type="domain" description="Epoxide hydrolase N-terminal" evidence="4">
    <location>
        <begin position="22"/>
        <end position="126"/>
    </location>
</feature>
<comment type="caution">
    <text evidence="5">The sequence shown here is derived from an EMBL/GenBank/DDBJ whole genome shotgun (WGS) entry which is preliminary data.</text>
</comment>
<evidence type="ECO:0000313" key="5">
    <source>
        <dbReference type="EMBL" id="GAA2685380.1"/>
    </source>
</evidence>
<evidence type="ECO:0000256" key="3">
    <source>
        <dbReference type="ARBA" id="ARBA00022801"/>
    </source>
</evidence>
<dbReference type="Proteomes" id="UP001500994">
    <property type="component" value="Unassembled WGS sequence"/>
</dbReference>
<dbReference type="InterPro" id="IPR000639">
    <property type="entry name" value="Epox_hydrolase-like"/>
</dbReference>
<evidence type="ECO:0000313" key="6">
    <source>
        <dbReference type="Proteomes" id="UP001500994"/>
    </source>
</evidence>
<dbReference type="Gene3D" id="3.40.50.1820">
    <property type="entry name" value="alpha/beta hydrolase"/>
    <property type="match status" value="1"/>
</dbReference>
<evidence type="ECO:0000256" key="1">
    <source>
        <dbReference type="ARBA" id="ARBA00010088"/>
    </source>
</evidence>
<dbReference type="Pfam" id="PF06441">
    <property type="entry name" value="EHN"/>
    <property type="match status" value="1"/>
</dbReference>
<sequence length="407" mass="45032">MADAGPDADTDPDAAADSAAIVPFVLQIPEEQLQDLRDRLSRVRLPEAETVTDWAQGIPRSYVAELCRYWNEDYDWRRLEAELNGRGQWRTTIDGLGIHFLHVRSDRPDARPLLITHGWPGSVVEFLDILDDLVDPPAGSPAFHVVAPSLPGFAFSDKPDGTGWGVERIADAWAELMSRLGYERFLAQGGDWGAFVTTTLAVRHPHRVEAMHTTMPPAQQPPGSTMDDLSDAERAVLGKARQVAEGESGYMRQQSTRPQTLGYGLVDSPAGQLAWIVEKFHGWTDCDGHPENAVSRQRLLDNVSLYWFGACGASSARLYWESLATMDLTAPVTVPSAVSVFPKEPFRRPRSWVQARFRDLRYWNDLNKGGHFPSLEVPQAFVGELRAALGAAGSPPSQSNHGKDEVR</sequence>
<reference evidence="5 6" key="1">
    <citation type="journal article" date="2019" name="Int. J. Syst. Evol. Microbiol.">
        <title>The Global Catalogue of Microorganisms (GCM) 10K type strain sequencing project: providing services to taxonomists for standard genome sequencing and annotation.</title>
        <authorList>
            <consortium name="The Broad Institute Genomics Platform"/>
            <consortium name="The Broad Institute Genome Sequencing Center for Infectious Disease"/>
            <person name="Wu L."/>
            <person name="Ma J."/>
        </authorList>
    </citation>
    <scope>NUCLEOTIDE SEQUENCE [LARGE SCALE GENOMIC DNA]</scope>
    <source>
        <strain evidence="5 6">JCM 16374</strain>
    </source>
</reference>
<dbReference type="PRINTS" id="PR00412">
    <property type="entry name" value="EPOXHYDRLASE"/>
</dbReference>
<dbReference type="EMBL" id="BAAARK010000036">
    <property type="protein sequence ID" value="GAA2685380.1"/>
    <property type="molecule type" value="Genomic_DNA"/>
</dbReference>
<dbReference type="RefSeq" id="WP_344583134.1">
    <property type="nucleotide sequence ID" value="NZ_BAAARK010000036.1"/>
</dbReference>
<organism evidence="5 6">
    <name type="scientific">Streptomyces lunalinharesii</name>
    <dbReference type="NCBI Taxonomy" id="333384"/>
    <lineage>
        <taxon>Bacteria</taxon>
        <taxon>Bacillati</taxon>
        <taxon>Actinomycetota</taxon>
        <taxon>Actinomycetes</taxon>
        <taxon>Kitasatosporales</taxon>
        <taxon>Streptomycetaceae</taxon>
        <taxon>Streptomyces</taxon>
    </lineage>
</organism>
<keyword evidence="6" id="KW-1185">Reference proteome</keyword>
<dbReference type="SUPFAM" id="SSF53474">
    <property type="entry name" value="alpha/beta-Hydrolases"/>
    <property type="match status" value="1"/>
</dbReference>